<name>A0AAX4J7M3_9CAUD</name>
<keyword evidence="1" id="KW-0929">Antimicrobial</keyword>
<accession>A0AAX4J7M3</accession>
<evidence type="ECO:0000256" key="1">
    <source>
        <dbReference type="ARBA" id="ARBA00022529"/>
    </source>
</evidence>
<proteinExistence type="predicted"/>
<dbReference type="Gene3D" id="3.90.1720.10">
    <property type="entry name" value="endopeptidase domain like (from Nostoc punctiforme)"/>
    <property type="match status" value="1"/>
</dbReference>
<dbReference type="EMBL" id="PP034390">
    <property type="protein sequence ID" value="WRW34715.1"/>
    <property type="molecule type" value="Genomic_DNA"/>
</dbReference>
<evidence type="ECO:0000313" key="3">
    <source>
        <dbReference type="EMBL" id="WRW34715.1"/>
    </source>
</evidence>
<organism evidence="3 4">
    <name type="scientific">Staphylococcus phage CF5</name>
    <dbReference type="NCBI Taxonomy" id="3113739"/>
    <lineage>
        <taxon>Viruses</taxon>
        <taxon>Duplodnaviria</taxon>
        <taxon>Heunggongvirae</taxon>
        <taxon>Uroviricota</taxon>
        <taxon>Caudoviricetes</taxon>
        <taxon>Herelleviridae</taxon>
        <taxon>Twortvirinae</taxon>
        <taxon>Silviavirus</taxon>
    </lineage>
</organism>
<dbReference type="InterPro" id="IPR038765">
    <property type="entry name" value="Papain-like_cys_pep_sf"/>
</dbReference>
<dbReference type="Proteomes" id="UP001432109">
    <property type="component" value="Segment"/>
</dbReference>
<dbReference type="GO" id="GO:0001897">
    <property type="term" value="P:symbiont-mediated cytolysis of host cell"/>
    <property type="evidence" value="ECO:0007669"/>
    <property type="project" value="UniProtKB-ARBA"/>
</dbReference>
<dbReference type="SUPFAM" id="SSF54001">
    <property type="entry name" value="Cysteine proteinases"/>
    <property type="match status" value="1"/>
</dbReference>
<gene>
    <name evidence="3" type="ORF">CF5_0062</name>
</gene>
<reference evidence="3" key="1">
    <citation type="submission" date="2023-12" db="EMBL/GenBank/DDBJ databases">
        <title>Isolation and Characterisation of Novel Lytic Bacteriophages for therapeutic applications in Prosthetic Joint Infections.</title>
        <authorList>
            <person name="Burton N."/>
            <person name="Melo L.D.R."/>
            <person name="Pearce B."/>
            <person name="Tadesse M.D."/>
            <person name="Vryonis E."/>
            <person name="Sagona A."/>
        </authorList>
    </citation>
    <scope>NUCLEOTIDE SEQUENCE</scope>
</reference>
<dbReference type="InterPro" id="IPR007921">
    <property type="entry name" value="CHAP_dom"/>
</dbReference>
<evidence type="ECO:0000259" key="2">
    <source>
        <dbReference type="PROSITE" id="PS50911"/>
    </source>
</evidence>
<protein>
    <submittedName>
        <fullName evidence="3">Endolysin</fullName>
    </submittedName>
</protein>
<dbReference type="Pfam" id="PF05257">
    <property type="entry name" value="CHAP"/>
    <property type="match status" value="1"/>
</dbReference>
<evidence type="ECO:0000313" key="4">
    <source>
        <dbReference type="Proteomes" id="UP001432109"/>
    </source>
</evidence>
<dbReference type="PROSITE" id="PS50911">
    <property type="entry name" value="CHAP"/>
    <property type="match status" value="1"/>
</dbReference>
<sequence>MKTKAQAKSWINSKVGKGIDWDGMYGYQCMDEVVAYINYITDGKVTMWGNAKDAINNSFGDTAKVIKNTPSFRPRYGDVVVWTYGNFSTYGHIAIVVNPDPYGDLQYITVL</sequence>
<feature type="domain" description="Peptidase C51" evidence="2">
    <location>
        <begin position="4"/>
        <end position="111"/>
    </location>
</feature>